<feature type="compositionally biased region" description="Basic and acidic residues" evidence="1">
    <location>
        <begin position="11"/>
        <end position="38"/>
    </location>
</feature>
<dbReference type="OrthoDB" id="8964048at2759"/>
<organism evidence="2 3">
    <name type="scientific">Thelephora terrestris</name>
    <dbReference type="NCBI Taxonomy" id="56493"/>
    <lineage>
        <taxon>Eukaryota</taxon>
        <taxon>Fungi</taxon>
        <taxon>Dikarya</taxon>
        <taxon>Basidiomycota</taxon>
        <taxon>Agaricomycotina</taxon>
        <taxon>Agaricomycetes</taxon>
        <taxon>Thelephorales</taxon>
        <taxon>Thelephoraceae</taxon>
        <taxon>Thelephora</taxon>
    </lineage>
</organism>
<keyword evidence="3" id="KW-1185">Reference proteome</keyword>
<feature type="compositionally biased region" description="Polar residues" evidence="1">
    <location>
        <begin position="68"/>
        <end position="78"/>
    </location>
</feature>
<evidence type="ECO:0000313" key="3">
    <source>
        <dbReference type="Proteomes" id="UP000736335"/>
    </source>
</evidence>
<feature type="region of interest" description="Disordered" evidence="1">
    <location>
        <begin position="1"/>
        <end position="165"/>
    </location>
</feature>
<dbReference type="AlphaFoldDB" id="A0A9P6HJ84"/>
<accession>A0A9P6HJ84</accession>
<feature type="compositionally biased region" description="Low complexity" evidence="1">
    <location>
        <begin position="115"/>
        <end position="125"/>
    </location>
</feature>
<protein>
    <submittedName>
        <fullName evidence="2">Uncharacterized protein</fullName>
    </submittedName>
</protein>
<comment type="caution">
    <text evidence="2">The sequence shown here is derived from an EMBL/GenBank/DDBJ whole genome shotgun (WGS) entry which is preliminary data.</text>
</comment>
<gene>
    <name evidence="2" type="ORF">BJ322DRAFT_1048047</name>
</gene>
<feature type="compositionally biased region" description="Basic and acidic residues" evidence="1">
    <location>
        <begin position="146"/>
        <end position="160"/>
    </location>
</feature>
<evidence type="ECO:0000313" key="2">
    <source>
        <dbReference type="EMBL" id="KAF9788273.1"/>
    </source>
</evidence>
<dbReference type="EMBL" id="WIUZ02000004">
    <property type="protein sequence ID" value="KAF9788273.1"/>
    <property type="molecule type" value="Genomic_DNA"/>
</dbReference>
<proteinExistence type="predicted"/>
<feature type="compositionally biased region" description="Basic residues" evidence="1">
    <location>
        <begin position="1"/>
        <end position="10"/>
    </location>
</feature>
<evidence type="ECO:0000256" key="1">
    <source>
        <dbReference type="SAM" id="MobiDB-lite"/>
    </source>
</evidence>
<reference evidence="2" key="2">
    <citation type="submission" date="2020-11" db="EMBL/GenBank/DDBJ databases">
        <authorList>
            <consortium name="DOE Joint Genome Institute"/>
            <person name="Kuo A."/>
            <person name="Miyauchi S."/>
            <person name="Kiss E."/>
            <person name="Drula E."/>
            <person name="Kohler A."/>
            <person name="Sanchez-Garcia M."/>
            <person name="Andreopoulos B."/>
            <person name="Barry K.W."/>
            <person name="Bonito G."/>
            <person name="Buee M."/>
            <person name="Carver A."/>
            <person name="Chen C."/>
            <person name="Cichocki N."/>
            <person name="Clum A."/>
            <person name="Culley D."/>
            <person name="Crous P.W."/>
            <person name="Fauchery L."/>
            <person name="Girlanda M."/>
            <person name="Hayes R."/>
            <person name="Keri Z."/>
            <person name="Labutti K."/>
            <person name="Lipzen A."/>
            <person name="Lombard V."/>
            <person name="Magnuson J."/>
            <person name="Maillard F."/>
            <person name="Morin E."/>
            <person name="Murat C."/>
            <person name="Nolan M."/>
            <person name="Ohm R."/>
            <person name="Pangilinan J."/>
            <person name="Pereira M."/>
            <person name="Perotto S."/>
            <person name="Peter M."/>
            <person name="Riley R."/>
            <person name="Sitrit Y."/>
            <person name="Stielow B."/>
            <person name="Szollosi G."/>
            <person name="Zifcakova L."/>
            <person name="Stursova M."/>
            <person name="Spatafora J.W."/>
            <person name="Tedersoo L."/>
            <person name="Vaario L.-M."/>
            <person name="Yamada A."/>
            <person name="Yan M."/>
            <person name="Wang P."/>
            <person name="Xu J."/>
            <person name="Bruns T."/>
            <person name="Baldrian P."/>
            <person name="Vilgalys R."/>
            <person name="Henrissat B."/>
            <person name="Grigoriev I.V."/>
            <person name="Hibbett D."/>
            <person name="Nagy L.G."/>
            <person name="Martin F.M."/>
        </authorList>
    </citation>
    <scope>NUCLEOTIDE SEQUENCE</scope>
    <source>
        <strain evidence="2">UH-Tt-Lm1</strain>
    </source>
</reference>
<name>A0A9P6HJ84_9AGAM</name>
<reference evidence="2" key="1">
    <citation type="journal article" date="2020" name="Nat. Commun.">
        <title>Large-scale genome sequencing of mycorrhizal fungi provides insights into the early evolution of symbiotic traits.</title>
        <authorList>
            <person name="Miyauchi S."/>
            <person name="Kiss E."/>
            <person name="Kuo A."/>
            <person name="Drula E."/>
            <person name="Kohler A."/>
            <person name="Sanchez-Garcia M."/>
            <person name="Morin E."/>
            <person name="Andreopoulos B."/>
            <person name="Barry K.W."/>
            <person name="Bonito G."/>
            <person name="Buee M."/>
            <person name="Carver A."/>
            <person name="Chen C."/>
            <person name="Cichocki N."/>
            <person name="Clum A."/>
            <person name="Culley D."/>
            <person name="Crous P.W."/>
            <person name="Fauchery L."/>
            <person name="Girlanda M."/>
            <person name="Hayes R.D."/>
            <person name="Keri Z."/>
            <person name="LaButti K."/>
            <person name="Lipzen A."/>
            <person name="Lombard V."/>
            <person name="Magnuson J."/>
            <person name="Maillard F."/>
            <person name="Murat C."/>
            <person name="Nolan M."/>
            <person name="Ohm R.A."/>
            <person name="Pangilinan J."/>
            <person name="Pereira M.F."/>
            <person name="Perotto S."/>
            <person name="Peter M."/>
            <person name="Pfister S."/>
            <person name="Riley R."/>
            <person name="Sitrit Y."/>
            <person name="Stielow J.B."/>
            <person name="Szollosi G."/>
            <person name="Zifcakova L."/>
            <person name="Stursova M."/>
            <person name="Spatafora J.W."/>
            <person name="Tedersoo L."/>
            <person name="Vaario L.M."/>
            <person name="Yamada A."/>
            <person name="Yan M."/>
            <person name="Wang P."/>
            <person name="Xu J."/>
            <person name="Bruns T."/>
            <person name="Baldrian P."/>
            <person name="Vilgalys R."/>
            <person name="Dunand C."/>
            <person name="Henrissat B."/>
            <person name="Grigoriev I.V."/>
            <person name="Hibbett D."/>
            <person name="Nagy L.G."/>
            <person name="Martin F.M."/>
        </authorList>
    </citation>
    <scope>NUCLEOTIDE SEQUENCE</scope>
    <source>
        <strain evidence="2">UH-Tt-Lm1</strain>
    </source>
</reference>
<sequence length="196" mass="22913">MSGRPSRRHSRGYERRPRSRSRGRERAEPHSPREEGSRSHHRHSESVSIDRNYPNSIGPRGRKRERSQTPSMHTSIRSHSPRGFRGRSVAESPKEDTRSHPDKKRRKYRSRSRSRSLSPGSSASSRSRRRSGGKRLKDKKRKRGEKRSETRRESEKDVRRSILTGKKIKLKVHKDAADLERDSNREELLQFLNSSC</sequence>
<dbReference type="Proteomes" id="UP000736335">
    <property type="component" value="Unassembled WGS sequence"/>
</dbReference>
<feature type="compositionally biased region" description="Basic residues" evidence="1">
    <location>
        <begin position="101"/>
        <end position="114"/>
    </location>
</feature>
<feature type="compositionally biased region" description="Basic residues" evidence="1">
    <location>
        <begin position="126"/>
        <end position="145"/>
    </location>
</feature>